<dbReference type="Pfam" id="PF16320">
    <property type="entry name" value="Ribosomal_L12_N"/>
    <property type="match status" value="1"/>
</dbReference>
<dbReference type="Gene3D" id="3.30.1390.10">
    <property type="match status" value="1"/>
</dbReference>
<dbReference type="SUPFAM" id="SSF54736">
    <property type="entry name" value="ClpS-like"/>
    <property type="match status" value="1"/>
</dbReference>
<sequence>MAAKVFLCNTCKNFRILSQKNIKLLHQSMVYNYSVLPSPSNNVKEYPEHIVSIVQSISKLTLLEVSHLNALLKKELNIQDAPMLPMTGMPVATPAVVESEPPKEEQTEFSVKLLKFDEASKVKLIKEIKNIIPEMNLVMAKKYVEGVPQLVKEKLSKADAEKMKAQLEAVGAVVEID</sequence>
<evidence type="ECO:0000256" key="3">
    <source>
        <dbReference type="ARBA" id="ARBA00023274"/>
    </source>
</evidence>
<comment type="similarity">
    <text evidence="1">Belongs to the bacterial ribosomal protein bL12 family.</text>
</comment>
<dbReference type="SUPFAM" id="SSF48300">
    <property type="entry name" value="Ribosomal protein L7/12, oligomerisation (N-terminal) domain"/>
    <property type="match status" value="1"/>
</dbReference>
<reference evidence="7" key="1">
    <citation type="submission" date="2025-08" db="UniProtKB">
        <authorList>
            <consortium name="RefSeq"/>
        </authorList>
    </citation>
    <scope>IDENTIFICATION</scope>
</reference>
<keyword evidence="2" id="KW-0689">Ribosomal protein</keyword>
<dbReference type="InterPro" id="IPR014719">
    <property type="entry name" value="Ribosomal_bL12_C/ClpS-like"/>
</dbReference>
<evidence type="ECO:0000256" key="1">
    <source>
        <dbReference type="ARBA" id="ARBA00007197"/>
    </source>
</evidence>
<evidence type="ECO:0000259" key="5">
    <source>
        <dbReference type="Pfam" id="PF16320"/>
    </source>
</evidence>
<evidence type="ECO:0000313" key="7">
    <source>
        <dbReference type="RefSeq" id="XP_065659645.1"/>
    </source>
</evidence>
<keyword evidence="6" id="KW-1185">Reference proteome</keyword>
<feature type="domain" description="Large ribosomal subunit protein bL12 oligomerization" evidence="5">
    <location>
        <begin position="52"/>
        <end position="94"/>
    </location>
</feature>
<evidence type="ECO:0000259" key="4">
    <source>
        <dbReference type="Pfam" id="PF00542"/>
    </source>
</evidence>
<dbReference type="GeneID" id="100213033"/>
<dbReference type="PANTHER" id="PTHR45987:SF4">
    <property type="entry name" value="LARGE RIBOSOMAL SUBUNIT PROTEIN BL12M"/>
    <property type="match status" value="1"/>
</dbReference>
<feature type="domain" description="Large ribosomal subunit protein bL12 C-terminal" evidence="4">
    <location>
        <begin position="109"/>
        <end position="176"/>
    </location>
</feature>
<dbReference type="InterPro" id="IPR036235">
    <property type="entry name" value="Ribosomal_bL12_oligo_N_sf"/>
</dbReference>
<dbReference type="InterPro" id="IPR008932">
    <property type="entry name" value="Ribosomal_bL12_oligo"/>
</dbReference>
<accession>A0ABM4CD95</accession>
<evidence type="ECO:0000256" key="2">
    <source>
        <dbReference type="ARBA" id="ARBA00022980"/>
    </source>
</evidence>
<dbReference type="Gene3D" id="1.20.5.710">
    <property type="entry name" value="Single helix bin"/>
    <property type="match status" value="1"/>
</dbReference>
<dbReference type="Proteomes" id="UP001652625">
    <property type="component" value="Chromosome 08"/>
</dbReference>
<keyword evidence="3" id="KW-0687">Ribonucleoprotein</keyword>
<dbReference type="InterPro" id="IPR000206">
    <property type="entry name" value="Ribosomal_bL12"/>
</dbReference>
<dbReference type="InterPro" id="IPR013823">
    <property type="entry name" value="Ribosomal_bL12_C"/>
</dbReference>
<dbReference type="Pfam" id="PF00542">
    <property type="entry name" value="Ribosomal_L12"/>
    <property type="match status" value="1"/>
</dbReference>
<organism evidence="6 7">
    <name type="scientific">Hydra vulgaris</name>
    <name type="common">Hydra</name>
    <name type="synonym">Hydra attenuata</name>
    <dbReference type="NCBI Taxonomy" id="6087"/>
    <lineage>
        <taxon>Eukaryota</taxon>
        <taxon>Metazoa</taxon>
        <taxon>Cnidaria</taxon>
        <taxon>Hydrozoa</taxon>
        <taxon>Hydroidolina</taxon>
        <taxon>Anthoathecata</taxon>
        <taxon>Aplanulata</taxon>
        <taxon>Hydridae</taxon>
        <taxon>Hydra</taxon>
    </lineage>
</organism>
<proteinExistence type="inferred from homology"/>
<protein>
    <submittedName>
        <fullName evidence="7">Large ribosomal subunit protein bL12m isoform X2</fullName>
    </submittedName>
</protein>
<name>A0ABM4CD95_HYDVU</name>
<dbReference type="PANTHER" id="PTHR45987">
    <property type="entry name" value="39S RIBOSOMAL PROTEIN L12"/>
    <property type="match status" value="1"/>
</dbReference>
<evidence type="ECO:0000313" key="6">
    <source>
        <dbReference type="Proteomes" id="UP001652625"/>
    </source>
</evidence>
<dbReference type="CDD" id="cd00387">
    <property type="entry name" value="Ribosomal_L7_L12"/>
    <property type="match status" value="1"/>
</dbReference>
<dbReference type="RefSeq" id="XP_065659645.1">
    <property type="nucleotide sequence ID" value="XM_065803573.1"/>
</dbReference>
<gene>
    <name evidence="7" type="primary">LOC100213033</name>
</gene>